<keyword evidence="5" id="KW-0449">Lipoprotein</keyword>
<evidence type="ECO:0000313" key="9">
    <source>
        <dbReference type="Proteomes" id="UP001500074"/>
    </source>
</evidence>
<keyword evidence="1 7" id="KW-0732">Signal</keyword>
<sequence length="169" mass="18505">MKRRTFLARSLSAALLGAGITALPGCGFQLRGTGATQDAGIERLVLATTPSALSDSVTRALHDAGIELSDAAPLRLNLGTERIQEISLSGSDSGTQEIELQLEVPFSIQRTADNAYLLDQQRMQVTTTFRANDNELLTRDNDRERALEALRRDAAQRLIDRLRNLDATR</sequence>
<comment type="similarity">
    <text evidence="6">Belongs to the LptE lipoprotein family.</text>
</comment>
<dbReference type="HAMAP" id="MF_01186">
    <property type="entry name" value="LPS_assembly_LptE"/>
    <property type="match status" value="1"/>
</dbReference>
<keyword evidence="4 6" id="KW-0998">Cell outer membrane</keyword>
<organism evidence="8 9">
    <name type="scientific">Modicisalibacter zincidurans</name>
    <dbReference type="NCBI Taxonomy" id="1178777"/>
    <lineage>
        <taxon>Bacteria</taxon>
        <taxon>Pseudomonadati</taxon>
        <taxon>Pseudomonadota</taxon>
        <taxon>Gammaproteobacteria</taxon>
        <taxon>Oceanospirillales</taxon>
        <taxon>Halomonadaceae</taxon>
        <taxon>Modicisalibacter</taxon>
    </lineage>
</organism>
<dbReference type="PANTHER" id="PTHR38098">
    <property type="entry name" value="LPS-ASSEMBLY LIPOPROTEIN LPTE"/>
    <property type="match status" value="1"/>
</dbReference>
<dbReference type="RefSeq" id="WP_031383081.1">
    <property type="nucleotide sequence ID" value="NZ_BAABKI010000025.1"/>
</dbReference>
<evidence type="ECO:0000256" key="2">
    <source>
        <dbReference type="ARBA" id="ARBA00023136"/>
    </source>
</evidence>
<evidence type="ECO:0000256" key="3">
    <source>
        <dbReference type="ARBA" id="ARBA00023139"/>
    </source>
</evidence>
<evidence type="ECO:0000256" key="1">
    <source>
        <dbReference type="ARBA" id="ARBA00022729"/>
    </source>
</evidence>
<dbReference type="Gene3D" id="3.30.160.150">
    <property type="entry name" value="Lipoprotein like domain"/>
    <property type="match status" value="1"/>
</dbReference>
<evidence type="ECO:0000256" key="5">
    <source>
        <dbReference type="ARBA" id="ARBA00023288"/>
    </source>
</evidence>
<protein>
    <recommendedName>
        <fullName evidence="6">LPS-assembly lipoprotein LptE</fullName>
    </recommendedName>
</protein>
<dbReference type="PANTHER" id="PTHR38098:SF1">
    <property type="entry name" value="LPS-ASSEMBLY LIPOPROTEIN LPTE"/>
    <property type="match status" value="1"/>
</dbReference>
<keyword evidence="9" id="KW-1185">Reference proteome</keyword>
<keyword evidence="2 6" id="KW-0472">Membrane</keyword>
<comment type="function">
    <text evidence="6">Together with LptD, is involved in the assembly of lipopolysaccharide (LPS) at the surface of the outer membrane. Required for the proper assembly of LptD. Binds LPS and may serve as the LPS recognition site at the outer membrane.</text>
</comment>
<accession>A0ABP9RHB9</accession>
<name>A0ABP9RHB9_9GAMM</name>
<feature type="signal peptide" evidence="7">
    <location>
        <begin position="1"/>
        <end position="24"/>
    </location>
</feature>
<feature type="chain" id="PRO_5046571546" description="LPS-assembly lipoprotein LptE" evidence="7">
    <location>
        <begin position="25"/>
        <end position="169"/>
    </location>
</feature>
<reference evidence="9" key="1">
    <citation type="journal article" date="2019" name="Int. J. Syst. Evol. Microbiol.">
        <title>The Global Catalogue of Microorganisms (GCM) 10K type strain sequencing project: providing services to taxonomists for standard genome sequencing and annotation.</title>
        <authorList>
            <consortium name="The Broad Institute Genomics Platform"/>
            <consortium name="The Broad Institute Genome Sequencing Center for Infectious Disease"/>
            <person name="Wu L."/>
            <person name="Ma J."/>
        </authorList>
    </citation>
    <scope>NUCLEOTIDE SEQUENCE [LARGE SCALE GENOMIC DNA]</scope>
    <source>
        <strain evidence="9">JCM 18472</strain>
    </source>
</reference>
<proteinExistence type="inferred from homology"/>
<dbReference type="InterPro" id="IPR007485">
    <property type="entry name" value="LPS_assembly_LptE"/>
</dbReference>
<evidence type="ECO:0000256" key="4">
    <source>
        <dbReference type="ARBA" id="ARBA00023237"/>
    </source>
</evidence>
<keyword evidence="3" id="KW-0564">Palmitate</keyword>
<dbReference type="Pfam" id="PF04390">
    <property type="entry name" value="LptE"/>
    <property type="match status" value="1"/>
</dbReference>
<comment type="subunit">
    <text evidence="6">Component of the lipopolysaccharide transport and assembly complex. Interacts with LptD.</text>
</comment>
<evidence type="ECO:0000256" key="6">
    <source>
        <dbReference type="HAMAP-Rule" id="MF_01186"/>
    </source>
</evidence>
<evidence type="ECO:0000313" key="8">
    <source>
        <dbReference type="EMBL" id="GAA5177209.1"/>
    </source>
</evidence>
<dbReference type="Proteomes" id="UP001500074">
    <property type="component" value="Unassembled WGS sequence"/>
</dbReference>
<comment type="caution">
    <text evidence="8">The sequence shown here is derived from an EMBL/GenBank/DDBJ whole genome shotgun (WGS) entry which is preliminary data.</text>
</comment>
<evidence type="ECO:0000256" key="7">
    <source>
        <dbReference type="SAM" id="SignalP"/>
    </source>
</evidence>
<dbReference type="EMBL" id="BAABKI010000025">
    <property type="protein sequence ID" value="GAA5177209.1"/>
    <property type="molecule type" value="Genomic_DNA"/>
</dbReference>
<gene>
    <name evidence="6" type="primary">lptE</name>
    <name evidence="8" type="ORF">GCM10023342_24610</name>
</gene>